<dbReference type="Proteomes" id="UP001062846">
    <property type="component" value="Chromosome 2"/>
</dbReference>
<accession>A0ACC0PTH7</accession>
<name>A0ACC0PTH7_RHOML</name>
<organism evidence="1 2">
    <name type="scientific">Rhododendron molle</name>
    <name type="common">Chinese azalea</name>
    <name type="synonym">Azalea mollis</name>
    <dbReference type="NCBI Taxonomy" id="49168"/>
    <lineage>
        <taxon>Eukaryota</taxon>
        <taxon>Viridiplantae</taxon>
        <taxon>Streptophyta</taxon>
        <taxon>Embryophyta</taxon>
        <taxon>Tracheophyta</taxon>
        <taxon>Spermatophyta</taxon>
        <taxon>Magnoliopsida</taxon>
        <taxon>eudicotyledons</taxon>
        <taxon>Gunneridae</taxon>
        <taxon>Pentapetalae</taxon>
        <taxon>asterids</taxon>
        <taxon>Ericales</taxon>
        <taxon>Ericaceae</taxon>
        <taxon>Ericoideae</taxon>
        <taxon>Rhodoreae</taxon>
        <taxon>Rhododendron</taxon>
    </lineage>
</organism>
<comment type="caution">
    <text evidence="1">The sequence shown here is derived from an EMBL/GenBank/DDBJ whole genome shotgun (WGS) entry which is preliminary data.</text>
</comment>
<reference evidence="1" key="1">
    <citation type="submission" date="2022-02" db="EMBL/GenBank/DDBJ databases">
        <title>Plant Genome Project.</title>
        <authorList>
            <person name="Zhang R.-G."/>
        </authorList>
    </citation>
    <scope>NUCLEOTIDE SEQUENCE</scope>
    <source>
        <strain evidence="1">AT1</strain>
    </source>
</reference>
<evidence type="ECO:0000313" key="2">
    <source>
        <dbReference type="Proteomes" id="UP001062846"/>
    </source>
</evidence>
<keyword evidence="2" id="KW-1185">Reference proteome</keyword>
<sequence>MASDMERLPAGTMFPTLNQGQELVVNTDGGGVPFGGPVNINFVMIDRPDMMFNLKMVAHGLSIKDHYGF</sequence>
<proteinExistence type="predicted"/>
<protein>
    <submittedName>
        <fullName evidence="1">Uncharacterized protein</fullName>
    </submittedName>
</protein>
<dbReference type="EMBL" id="CM046389">
    <property type="protein sequence ID" value="KAI8567972.1"/>
    <property type="molecule type" value="Genomic_DNA"/>
</dbReference>
<evidence type="ECO:0000313" key="1">
    <source>
        <dbReference type="EMBL" id="KAI8567972.1"/>
    </source>
</evidence>
<gene>
    <name evidence="1" type="ORF">RHMOL_Rhmol02G0163000</name>
</gene>